<dbReference type="AlphaFoldDB" id="A0A2P2P5X7"/>
<sequence>MHLPEKIFQQILGPAITWKRILQKMPKIGHKLMGVVFHNVILVIG</sequence>
<accession>A0A2P2P5X7</accession>
<dbReference type="EMBL" id="GGEC01069668">
    <property type="protein sequence ID" value="MBX50152.1"/>
    <property type="molecule type" value="Transcribed_RNA"/>
</dbReference>
<protein>
    <submittedName>
        <fullName evidence="1">Uncharacterized protein</fullName>
    </submittedName>
</protein>
<organism evidence="1">
    <name type="scientific">Rhizophora mucronata</name>
    <name type="common">Asiatic mangrove</name>
    <dbReference type="NCBI Taxonomy" id="61149"/>
    <lineage>
        <taxon>Eukaryota</taxon>
        <taxon>Viridiplantae</taxon>
        <taxon>Streptophyta</taxon>
        <taxon>Embryophyta</taxon>
        <taxon>Tracheophyta</taxon>
        <taxon>Spermatophyta</taxon>
        <taxon>Magnoliopsida</taxon>
        <taxon>eudicotyledons</taxon>
        <taxon>Gunneridae</taxon>
        <taxon>Pentapetalae</taxon>
        <taxon>rosids</taxon>
        <taxon>fabids</taxon>
        <taxon>Malpighiales</taxon>
        <taxon>Rhizophoraceae</taxon>
        <taxon>Rhizophora</taxon>
    </lineage>
</organism>
<reference evidence="1" key="1">
    <citation type="submission" date="2018-02" db="EMBL/GenBank/DDBJ databases">
        <title>Rhizophora mucronata_Transcriptome.</title>
        <authorList>
            <person name="Meera S.P."/>
            <person name="Sreeshan A."/>
            <person name="Augustine A."/>
        </authorList>
    </citation>
    <scope>NUCLEOTIDE SEQUENCE</scope>
    <source>
        <tissue evidence="1">Leaf</tissue>
    </source>
</reference>
<evidence type="ECO:0000313" key="1">
    <source>
        <dbReference type="EMBL" id="MBX50152.1"/>
    </source>
</evidence>
<name>A0A2P2P5X7_RHIMU</name>
<proteinExistence type="predicted"/>